<organism evidence="1 2">
    <name type="scientific">Caulobacter hibisci</name>
    <dbReference type="NCBI Taxonomy" id="2035993"/>
    <lineage>
        <taxon>Bacteria</taxon>
        <taxon>Pseudomonadati</taxon>
        <taxon>Pseudomonadota</taxon>
        <taxon>Alphaproteobacteria</taxon>
        <taxon>Caulobacterales</taxon>
        <taxon>Caulobacteraceae</taxon>
        <taxon>Caulobacter</taxon>
    </lineage>
</organism>
<evidence type="ECO:0000313" key="2">
    <source>
        <dbReference type="Proteomes" id="UP000639859"/>
    </source>
</evidence>
<comment type="caution">
    <text evidence="1">The sequence shown here is derived from an EMBL/GenBank/DDBJ whole genome shotgun (WGS) entry which is preliminary data.</text>
</comment>
<dbReference type="Pfam" id="PF07087">
    <property type="entry name" value="DUF1353"/>
    <property type="match status" value="1"/>
</dbReference>
<reference evidence="1 2" key="1">
    <citation type="submission" date="2020-11" db="EMBL/GenBank/DDBJ databases">
        <title>genome sequence of strain KACC 18849.</title>
        <authorList>
            <person name="Gao J."/>
            <person name="Zhang X."/>
        </authorList>
    </citation>
    <scope>NUCLEOTIDE SEQUENCE [LARGE SCALE GENOMIC DNA]</scope>
    <source>
        <strain evidence="1 2">KACC 18849</strain>
    </source>
</reference>
<accession>A0ABS0T4E9</accession>
<evidence type="ECO:0000313" key="1">
    <source>
        <dbReference type="EMBL" id="MBI1685768.1"/>
    </source>
</evidence>
<name>A0ABS0T4E9_9CAUL</name>
<protein>
    <submittedName>
        <fullName evidence="1">DUF1353 domain-containing protein</fullName>
    </submittedName>
</protein>
<proteinExistence type="predicted"/>
<dbReference type="EMBL" id="JADWOX010000015">
    <property type="protein sequence ID" value="MBI1685768.1"/>
    <property type="molecule type" value="Genomic_DNA"/>
</dbReference>
<sequence>MMGVEVLETAPAEAAHAEATQAEGAGGFGVFSGDPRTVWLTEGDDDRRMKLIDPFSFRDAAGKVWDAPAGWVVDGASIPRALWTLVGSPYTGDYRRASIVHDVACDRHPHDGPDRRAGDTMFYAACRAGGCSAVQAKLLYLGVRIGSTWAGQEALPGGDDKVRLRPSPEDRLLQEEFARLGDQVVAAEVASLGAERLLDPQEEAARAVAEVDAIVAANTAGLAAPGS</sequence>
<dbReference type="InterPro" id="IPR010767">
    <property type="entry name" value="Phage_CGC-2007_Cje0229"/>
</dbReference>
<gene>
    <name evidence="1" type="ORF">I4Q42_19035</name>
</gene>
<dbReference type="Proteomes" id="UP000639859">
    <property type="component" value="Unassembled WGS sequence"/>
</dbReference>
<keyword evidence="2" id="KW-1185">Reference proteome</keyword>